<evidence type="ECO:0000313" key="1">
    <source>
        <dbReference type="EMBL" id="MBC5724424.1"/>
    </source>
</evidence>
<proteinExistence type="predicted"/>
<accession>A0A923RV02</accession>
<gene>
    <name evidence="1" type="ORF">H8S45_02930</name>
</gene>
<keyword evidence="2" id="KW-1185">Reference proteome</keyword>
<dbReference type="RefSeq" id="WP_147573791.1">
    <property type="nucleotide sequence ID" value="NZ_JACOPL010000002.1"/>
</dbReference>
<reference evidence="1" key="1">
    <citation type="submission" date="2020-08" db="EMBL/GenBank/DDBJ databases">
        <title>Genome public.</title>
        <authorList>
            <person name="Liu C."/>
            <person name="Sun Q."/>
        </authorList>
    </citation>
    <scope>NUCLEOTIDE SEQUENCE</scope>
    <source>
        <strain evidence="1">NSJ-28</strain>
    </source>
</reference>
<sequence length="104" mass="11495">MNGEKRRTPCGGALRRILAAALLAVFAFFAGRSCERDHLSPEQGAGMRVTLTLYDGAGRPVCRADRVVRQDGRQGRWECRGSIAPEERDGSYVLTVQEETGEKR</sequence>
<dbReference type="EMBL" id="JACOPL010000002">
    <property type="protein sequence ID" value="MBC5724424.1"/>
    <property type="molecule type" value="Genomic_DNA"/>
</dbReference>
<protein>
    <submittedName>
        <fullName evidence="1">Uncharacterized protein</fullName>
    </submittedName>
</protein>
<evidence type="ECO:0000313" key="2">
    <source>
        <dbReference type="Proteomes" id="UP000606499"/>
    </source>
</evidence>
<dbReference type="Proteomes" id="UP000606499">
    <property type="component" value="Unassembled WGS sequence"/>
</dbReference>
<organism evidence="1 2">
    <name type="scientific">Agathobaculum faecis</name>
    <dbReference type="NCBI Taxonomy" id="2763013"/>
    <lineage>
        <taxon>Bacteria</taxon>
        <taxon>Bacillati</taxon>
        <taxon>Bacillota</taxon>
        <taxon>Clostridia</taxon>
        <taxon>Eubacteriales</taxon>
        <taxon>Butyricicoccaceae</taxon>
        <taxon>Agathobaculum</taxon>
    </lineage>
</organism>
<comment type="caution">
    <text evidence="1">The sequence shown here is derived from an EMBL/GenBank/DDBJ whole genome shotgun (WGS) entry which is preliminary data.</text>
</comment>
<dbReference type="AlphaFoldDB" id="A0A923RV02"/>
<name>A0A923RV02_9FIRM</name>